<name>A0A2S0I973_9BURK</name>
<proteinExistence type="predicted"/>
<gene>
    <name evidence="1" type="ORF">CLM73_16315</name>
</gene>
<reference evidence="1 2" key="1">
    <citation type="submission" date="2017-09" db="EMBL/GenBank/DDBJ databases">
        <title>Genomic, metabolic, and phenotypic characteristics of bacterial isolates from the natural microbiome of the model nematode Caenorhabditis elegans.</title>
        <authorList>
            <person name="Zimmermann J."/>
            <person name="Obeng N."/>
            <person name="Yang W."/>
            <person name="Obeng O."/>
            <person name="Kissoyan K."/>
            <person name="Pees B."/>
            <person name="Dirksen P."/>
            <person name="Hoppner M."/>
            <person name="Franke A."/>
            <person name="Rosenstiel P."/>
            <person name="Leippe M."/>
            <person name="Dierking K."/>
            <person name="Kaleta C."/>
            <person name="Schulenburg H."/>
        </authorList>
    </citation>
    <scope>NUCLEOTIDE SEQUENCE [LARGE SCALE GENOMIC DNA]</scope>
    <source>
        <strain evidence="1 2">MYb73</strain>
    </source>
</reference>
<dbReference type="AlphaFoldDB" id="A0A2S0I973"/>
<evidence type="ECO:0000313" key="1">
    <source>
        <dbReference type="EMBL" id="AVJ28548.1"/>
    </source>
</evidence>
<accession>A0A2S0I973</accession>
<evidence type="ECO:0000313" key="2">
    <source>
        <dbReference type="Proteomes" id="UP000239477"/>
    </source>
</evidence>
<dbReference type="Proteomes" id="UP000239477">
    <property type="component" value="Chromosome"/>
</dbReference>
<dbReference type="RefSeq" id="WP_105239332.1">
    <property type="nucleotide sequence ID" value="NZ_CP023270.1"/>
</dbReference>
<keyword evidence="2" id="KW-1185">Reference proteome</keyword>
<organism evidence="1 2">
    <name type="scientific">Achromobacter spanius</name>
    <dbReference type="NCBI Taxonomy" id="217203"/>
    <lineage>
        <taxon>Bacteria</taxon>
        <taxon>Pseudomonadati</taxon>
        <taxon>Pseudomonadota</taxon>
        <taxon>Betaproteobacteria</taxon>
        <taxon>Burkholderiales</taxon>
        <taxon>Alcaligenaceae</taxon>
        <taxon>Achromobacter</taxon>
    </lineage>
</organism>
<sequence length="202" mass="22701">MSEHHQFIFPRDFHLPPPDWPALEAQLLEGGYVLPAQGDTIPYRVTHDDGFYTHDASWHSVHYCLGPAARPYLSDIVREHYDADPRHFPIMLLAFDGPNPCVMVGENLSAPSMPGSNEPATPMPAESHIDYIGQAYENPAAQWHCEQSGRSYRILELDWHYTFAMGFRMVQCEGLDRESAEGLAGLIGELTGQVMGCSHRHL</sequence>
<dbReference type="OrthoDB" id="6953235at2"/>
<dbReference type="EMBL" id="CP023270">
    <property type="protein sequence ID" value="AVJ28548.1"/>
    <property type="molecule type" value="Genomic_DNA"/>
</dbReference>
<protein>
    <submittedName>
        <fullName evidence="1">Uncharacterized protein</fullName>
    </submittedName>
</protein>